<gene>
    <name evidence="2" type="ORF">SAMN05421672_12132</name>
</gene>
<accession>A0A1N7AFA4</accession>
<organism evidence="2 3">
    <name type="scientific">Pseudomonas flexibilis</name>
    <dbReference type="NCBI Taxonomy" id="706570"/>
    <lineage>
        <taxon>Bacteria</taxon>
        <taxon>Pseudomonadati</taxon>
        <taxon>Pseudomonadota</taxon>
        <taxon>Gammaproteobacteria</taxon>
        <taxon>Pseudomonadales</taxon>
        <taxon>Pseudomonadaceae</taxon>
        <taxon>Pseudomonas</taxon>
    </lineage>
</organism>
<sequence>MTNTKKTSAEVASLASETLRNPNSSAIAKSLAASALAQSSSDKQTSAEMETKAGKALQSPKYAEATKTLAASVVAQSNKAR</sequence>
<reference evidence="2 3" key="1">
    <citation type="submission" date="2017-01" db="EMBL/GenBank/DDBJ databases">
        <authorList>
            <person name="Mah S.A."/>
            <person name="Swanson W.J."/>
            <person name="Moy G.W."/>
            <person name="Vacquier V.D."/>
        </authorList>
    </citation>
    <scope>NUCLEOTIDE SEQUENCE [LARGE SCALE GENOMIC DNA]</scope>
    <source>
        <strain evidence="2 3">ATCC 29606</strain>
    </source>
</reference>
<evidence type="ECO:0000313" key="2">
    <source>
        <dbReference type="EMBL" id="SIR37684.1"/>
    </source>
</evidence>
<feature type="compositionally biased region" description="Low complexity" evidence="1">
    <location>
        <begin position="24"/>
        <end position="41"/>
    </location>
</feature>
<dbReference type="AlphaFoldDB" id="A0A1N7AFA4"/>
<dbReference type="RefSeq" id="WP_076380952.1">
    <property type="nucleotide sequence ID" value="NZ_FTMC01000021.1"/>
</dbReference>
<protein>
    <submittedName>
        <fullName evidence="2">Uncharacterized protein</fullName>
    </submittedName>
</protein>
<evidence type="ECO:0000256" key="1">
    <source>
        <dbReference type="SAM" id="MobiDB-lite"/>
    </source>
</evidence>
<dbReference type="EMBL" id="FTMC01000021">
    <property type="protein sequence ID" value="SIR37684.1"/>
    <property type="molecule type" value="Genomic_DNA"/>
</dbReference>
<dbReference type="Proteomes" id="UP000186079">
    <property type="component" value="Unassembled WGS sequence"/>
</dbReference>
<proteinExistence type="predicted"/>
<name>A0A1N7AFA4_9PSED</name>
<evidence type="ECO:0000313" key="3">
    <source>
        <dbReference type="Proteomes" id="UP000186079"/>
    </source>
</evidence>
<feature type="region of interest" description="Disordered" evidence="1">
    <location>
        <begin position="1"/>
        <end position="61"/>
    </location>
</feature>